<feature type="region of interest" description="Disordered" evidence="8">
    <location>
        <begin position="129"/>
        <end position="171"/>
    </location>
</feature>
<feature type="region of interest" description="Disordered" evidence="8">
    <location>
        <begin position="45"/>
        <end position="94"/>
    </location>
</feature>
<evidence type="ECO:0000256" key="1">
    <source>
        <dbReference type="ARBA" id="ARBA00004123"/>
    </source>
</evidence>
<comment type="subcellular location">
    <subcellularLocation>
        <location evidence="1">Nucleus</location>
    </subcellularLocation>
</comment>
<keyword evidence="2" id="KW-0479">Metal-binding</keyword>
<evidence type="ECO:0000313" key="11">
    <source>
        <dbReference type="Proteomes" id="UP001337655"/>
    </source>
</evidence>
<dbReference type="GO" id="GO:0000981">
    <property type="term" value="F:DNA-binding transcription factor activity, RNA polymerase II-specific"/>
    <property type="evidence" value="ECO:0007669"/>
    <property type="project" value="TreeGrafter"/>
</dbReference>
<evidence type="ECO:0000259" key="9">
    <source>
        <dbReference type="SMART" id="SM00906"/>
    </source>
</evidence>
<dbReference type="PANTHER" id="PTHR47782">
    <property type="entry name" value="ZN(II)2CYS6 TRANSCRIPTION FACTOR (EUROFUNG)-RELATED"/>
    <property type="match status" value="1"/>
</dbReference>
<dbReference type="GeneID" id="89922845"/>
<dbReference type="GO" id="GO:0008270">
    <property type="term" value="F:zinc ion binding"/>
    <property type="evidence" value="ECO:0007669"/>
    <property type="project" value="InterPro"/>
</dbReference>
<evidence type="ECO:0000313" key="10">
    <source>
        <dbReference type="EMBL" id="KAK5174417.1"/>
    </source>
</evidence>
<accession>A0AAV9PQ26</accession>
<feature type="compositionally biased region" description="Polar residues" evidence="8">
    <location>
        <begin position="73"/>
        <end position="84"/>
    </location>
</feature>
<comment type="caution">
    <text evidence="10">The sequence shown here is derived from an EMBL/GenBank/DDBJ whole genome shotgun (WGS) entry which is preliminary data.</text>
</comment>
<dbReference type="SMART" id="SM00906">
    <property type="entry name" value="Fungal_trans"/>
    <property type="match status" value="1"/>
</dbReference>
<evidence type="ECO:0000256" key="5">
    <source>
        <dbReference type="ARBA" id="ARBA00023125"/>
    </source>
</evidence>
<evidence type="ECO:0000256" key="7">
    <source>
        <dbReference type="ARBA" id="ARBA00023242"/>
    </source>
</evidence>
<keyword evidence="7" id="KW-0539">Nucleus</keyword>
<gene>
    <name evidence="10" type="ORF">LTR77_001497</name>
</gene>
<name>A0AAV9PQ26_9PEZI</name>
<feature type="domain" description="Xylanolytic transcriptional activator regulatory" evidence="9">
    <location>
        <begin position="283"/>
        <end position="355"/>
    </location>
</feature>
<dbReference type="InterPro" id="IPR007219">
    <property type="entry name" value="XnlR_reg_dom"/>
</dbReference>
<evidence type="ECO:0000256" key="6">
    <source>
        <dbReference type="ARBA" id="ARBA00023163"/>
    </source>
</evidence>
<dbReference type="InterPro" id="IPR052202">
    <property type="entry name" value="Yeast_MetPath_Reg"/>
</dbReference>
<keyword evidence="6" id="KW-0804">Transcription</keyword>
<dbReference type="GO" id="GO:0005634">
    <property type="term" value="C:nucleus"/>
    <property type="evidence" value="ECO:0007669"/>
    <property type="project" value="UniProtKB-SubCell"/>
</dbReference>
<dbReference type="CDD" id="cd12148">
    <property type="entry name" value="fungal_TF_MHR"/>
    <property type="match status" value="1"/>
</dbReference>
<keyword evidence="11" id="KW-1185">Reference proteome</keyword>
<feature type="compositionally biased region" description="Basic and acidic residues" evidence="8">
    <location>
        <begin position="53"/>
        <end position="65"/>
    </location>
</feature>
<dbReference type="GO" id="GO:0043565">
    <property type="term" value="F:sequence-specific DNA binding"/>
    <property type="evidence" value="ECO:0007669"/>
    <property type="project" value="TreeGrafter"/>
</dbReference>
<dbReference type="GO" id="GO:0006351">
    <property type="term" value="P:DNA-templated transcription"/>
    <property type="evidence" value="ECO:0007669"/>
    <property type="project" value="InterPro"/>
</dbReference>
<proteinExistence type="predicted"/>
<evidence type="ECO:0000256" key="3">
    <source>
        <dbReference type="ARBA" id="ARBA00022833"/>
    </source>
</evidence>
<dbReference type="AlphaFoldDB" id="A0AAV9PQ26"/>
<sequence>MDSSGEQGTPGKGTPGRKPYLVPDVPGGGERKLYIQALEQRVADLESQLPGAGEDHYHDGAHEATQRPAPTENVPTDSPATASGSHPECNPDEGGEIMIAVRDLSLSASGHYVGASSHIDVGRVLSSVVSRDGNPRPMAARGPGASAEDSDPAPKSAHPITRSEEALDTPPLTSQVAARLMKGWSQHIATRYPVLHTPRVRWLYTNQAHLTDVYDRAILHLVYAVSGRWLESSGEMGYFFSDQYYDLAIAQMNQIQRLRDERTVDYLLLLALYCTRAPRDPGAWTFIGAAMRLCVELGLHRKRPQTCPSVQRELSKRRFWTAYFLDRDISIAIGRPPGISDHDLDCELPLDIDEAVEDDATVLQAAQDQNDPSRWQTSTLTPFIHRLRLKRIESEIQHLVYRVDIQDGASTSLIDHFLDRLSSWKHQIPLEAGGFEGQVNPDVPYDGAEFYTIHYHRCVRFLLYPQLCQSPLNYEYVRLCADACQGIISDYRKLHVKYPVGFSALSIQSVFLSAQDQSVDAHLSLNDCMLLLYIICERYPSARRYRDIFERVKSASAAAASQGIGIDSQKDVASIPDAHTVNDATHGWTSEFSNDLMQMIDEMTGQAIDPFLGVSSSLDSNMGYGSPGSWWS</sequence>
<dbReference type="Pfam" id="PF04082">
    <property type="entry name" value="Fungal_trans"/>
    <property type="match status" value="1"/>
</dbReference>
<dbReference type="PANTHER" id="PTHR47782:SF12">
    <property type="entry name" value="ZN(II)2CYS6 TRANSCRIPTION FACTOR (EUROFUNG)"/>
    <property type="match status" value="1"/>
</dbReference>
<organism evidence="10 11">
    <name type="scientific">Saxophila tyrrhenica</name>
    <dbReference type="NCBI Taxonomy" id="1690608"/>
    <lineage>
        <taxon>Eukaryota</taxon>
        <taxon>Fungi</taxon>
        <taxon>Dikarya</taxon>
        <taxon>Ascomycota</taxon>
        <taxon>Pezizomycotina</taxon>
        <taxon>Dothideomycetes</taxon>
        <taxon>Dothideomycetidae</taxon>
        <taxon>Mycosphaerellales</taxon>
        <taxon>Extremaceae</taxon>
        <taxon>Saxophila</taxon>
    </lineage>
</organism>
<evidence type="ECO:0000256" key="4">
    <source>
        <dbReference type="ARBA" id="ARBA00023015"/>
    </source>
</evidence>
<keyword evidence="5" id="KW-0238">DNA-binding</keyword>
<dbReference type="GO" id="GO:0045944">
    <property type="term" value="P:positive regulation of transcription by RNA polymerase II"/>
    <property type="evidence" value="ECO:0007669"/>
    <property type="project" value="TreeGrafter"/>
</dbReference>
<evidence type="ECO:0000256" key="8">
    <source>
        <dbReference type="SAM" id="MobiDB-lite"/>
    </source>
</evidence>
<keyword evidence="4" id="KW-0805">Transcription regulation</keyword>
<reference evidence="10 11" key="1">
    <citation type="submission" date="2023-08" db="EMBL/GenBank/DDBJ databases">
        <title>Black Yeasts Isolated from many extreme environments.</title>
        <authorList>
            <person name="Coleine C."/>
            <person name="Stajich J.E."/>
            <person name="Selbmann L."/>
        </authorList>
    </citation>
    <scope>NUCLEOTIDE SEQUENCE [LARGE SCALE GENOMIC DNA]</scope>
    <source>
        <strain evidence="10 11">CCFEE 5935</strain>
    </source>
</reference>
<keyword evidence="3" id="KW-0862">Zinc</keyword>
<evidence type="ECO:0000256" key="2">
    <source>
        <dbReference type="ARBA" id="ARBA00022723"/>
    </source>
</evidence>
<feature type="region of interest" description="Disordered" evidence="8">
    <location>
        <begin position="1"/>
        <end position="28"/>
    </location>
</feature>
<dbReference type="Proteomes" id="UP001337655">
    <property type="component" value="Unassembled WGS sequence"/>
</dbReference>
<protein>
    <recommendedName>
        <fullName evidence="9">Xylanolytic transcriptional activator regulatory domain-containing protein</fullName>
    </recommendedName>
</protein>
<dbReference type="RefSeq" id="XP_064663086.1">
    <property type="nucleotide sequence ID" value="XM_064798759.1"/>
</dbReference>
<dbReference type="EMBL" id="JAVRRT010000002">
    <property type="protein sequence ID" value="KAK5174417.1"/>
    <property type="molecule type" value="Genomic_DNA"/>
</dbReference>